<proteinExistence type="predicted"/>
<sequence length="107" mass="11192">LDANTLTTLPANISKCYEVFSNNRSATASGQIGAVAGTTVAGTMAPQLRARLLAGGLTPLLPTFTDGCTDRIRVCVNDVVAYDAEDPLCEDVILTRTFTATEIAVCP</sequence>
<feature type="non-terminal residue" evidence="1">
    <location>
        <position position="107"/>
    </location>
</feature>
<reference evidence="1" key="1">
    <citation type="submission" date="2020-08" db="EMBL/GenBank/DDBJ databases">
        <title>Lewinella bacteria from marine environments.</title>
        <authorList>
            <person name="Zhong Y."/>
        </authorList>
    </citation>
    <scope>NUCLEOTIDE SEQUENCE</scope>
    <source>
        <strain evidence="1">KCTC 42187</strain>
    </source>
</reference>
<name>A0A923PED2_9BACT</name>
<evidence type="ECO:0000313" key="2">
    <source>
        <dbReference type="Proteomes" id="UP000650081"/>
    </source>
</evidence>
<keyword evidence="2" id="KW-1185">Reference proteome</keyword>
<dbReference type="AlphaFoldDB" id="A0A923PED2"/>
<dbReference type="EMBL" id="JACSIT010000003">
    <property type="protein sequence ID" value="MBC6992535.1"/>
    <property type="molecule type" value="Genomic_DNA"/>
</dbReference>
<accession>A0A923PED2</accession>
<comment type="caution">
    <text evidence="1">The sequence shown here is derived from an EMBL/GenBank/DDBJ whole genome shotgun (WGS) entry which is preliminary data.</text>
</comment>
<gene>
    <name evidence="1" type="ORF">H9S92_00015</name>
</gene>
<protein>
    <submittedName>
        <fullName evidence="1">Uncharacterized protein</fullName>
    </submittedName>
</protein>
<dbReference type="Proteomes" id="UP000650081">
    <property type="component" value="Unassembled WGS sequence"/>
</dbReference>
<feature type="non-terminal residue" evidence="1">
    <location>
        <position position="1"/>
    </location>
</feature>
<organism evidence="1 2">
    <name type="scientific">Neolewinella lacunae</name>
    <dbReference type="NCBI Taxonomy" id="1517758"/>
    <lineage>
        <taxon>Bacteria</taxon>
        <taxon>Pseudomonadati</taxon>
        <taxon>Bacteroidota</taxon>
        <taxon>Saprospiria</taxon>
        <taxon>Saprospirales</taxon>
        <taxon>Lewinellaceae</taxon>
        <taxon>Neolewinella</taxon>
    </lineage>
</organism>
<evidence type="ECO:0000313" key="1">
    <source>
        <dbReference type="EMBL" id="MBC6992535.1"/>
    </source>
</evidence>
<dbReference type="RefSeq" id="WP_187464685.1">
    <property type="nucleotide sequence ID" value="NZ_JACSIT010000003.1"/>
</dbReference>